<dbReference type="EC" id="5.4.99.25" evidence="5"/>
<dbReference type="InterPro" id="IPR039894">
    <property type="entry name" value="Pus10-like"/>
</dbReference>
<dbReference type="KEGG" id="mpi:Mpet_1856"/>
<evidence type="ECO:0000256" key="5">
    <source>
        <dbReference type="HAMAP-Rule" id="MF_01893"/>
    </source>
</evidence>
<feature type="active site" description="Nucleophile" evidence="5">
    <location>
        <position position="232"/>
    </location>
</feature>
<comment type="similarity">
    <text evidence="1 5">Belongs to the pseudouridine synthase Pus10 family.</text>
</comment>
<dbReference type="GO" id="GO:0000049">
    <property type="term" value="F:tRNA binding"/>
    <property type="evidence" value="ECO:0007669"/>
    <property type="project" value="InterPro"/>
</dbReference>
<keyword evidence="9" id="KW-1185">Reference proteome</keyword>
<feature type="binding site" evidence="5">
    <location>
        <position position="298"/>
    </location>
    <ligand>
        <name>substrate</name>
    </ligand>
</feature>
<dbReference type="eggNOG" id="arCOG01015">
    <property type="taxonomic scope" value="Archaea"/>
</dbReference>
<comment type="function">
    <text evidence="5">Responsible for synthesis of pseudouridine from uracil-54 and uracil-55 in the psi GC loop of transfer RNAs.</text>
</comment>
<dbReference type="Pfam" id="PF21238">
    <property type="entry name" value="Pus10_C"/>
    <property type="match status" value="1"/>
</dbReference>
<reference evidence="8 9" key="1">
    <citation type="journal article" date="2010" name="Stand. Genomic Sci.">
        <title>Complete genome sequence of Methanoplanus petrolearius type strain (SEBR 4847).</title>
        <authorList>
            <person name="Brambilla E."/>
            <person name="Djao O.D."/>
            <person name="Daligault H."/>
            <person name="Lapidus A."/>
            <person name="Lucas S."/>
            <person name="Hammon N."/>
            <person name="Nolan M."/>
            <person name="Tice H."/>
            <person name="Cheng J.F."/>
            <person name="Han C."/>
            <person name="Tapia R."/>
            <person name="Goodwin L."/>
            <person name="Pitluck S."/>
            <person name="Liolios K."/>
            <person name="Ivanova N."/>
            <person name="Mavromatis K."/>
            <person name="Mikhailova N."/>
            <person name="Pati A."/>
            <person name="Chen A."/>
            <person name="Palaniappan K."/>
            <person name="Land M."/>
            <person name="Hauser L."/>
            <person name="Chang Y.J."/>
            <person name="Jeffries C.D."/>
            <person name="Rohde M."/>
            <person name="Spring S."/>
            <person name="Sikorski J."/>
            <person name="Goker M."/>
            <person name="Woyke T."/>
            <person name="Bristow J."/>
            <person name="Eisen J.A."/>
            <person name="Markowitz V."/>
            <person name="Hugenholtz P."/>
            <person name="Kyrpides N.C."/>
            <person name="Klenk H.P."/>
        </authorList>
    </citation>
    <scope>NUCLEOTIDE SEQUENCE [LARGE SCALE GENOMIC DNA]</scope>
    <source>
        <strain evidence="9">DSM 11571 / OCM 486 / SEBR 4847</strain>
    </source>
</reference>
<feature type="domain" description="Pus10-like C-terminal" evidence="6">
    <location>
        <begin position="165"/>
        <end position="405"/>
    </location>
</feature>
<dbReference type="GO" id="GO:0031119">
    <property type="term" value="P:tRNA pseudouridine synthesis"/>
    <property type="evidence" value="ECO:0007669"/>
    <property type="project" value="UniProtKB-UniRule"/>
</dbReference>
<accession>E1RIL6</accession>
<protein>
    <recommendedName>
        <fullName evidence="5">tRNA pseudouridine synthase Pus10</fullName>
        <ecNumber evidence="5">5.4.99.25</ecNumber>
    </recommendedName>
    <alternativeName>
        <fullName evidence="5">tRNA pseudouridine 54/55 synthase</fullName>
        <shortName evidence="5">Psi54/55 synthase</shortName>
    </alternativeName>
</protein>
<dbReference type="InterPro" id="IPR055174">
    <property type="entry name" value="Pus10_THUMP_arc"/>
</dbReference>
<feature type="domain" description="Pus10 THUMP" evidence="7">
    <location>
        <begin position="74"/>
        <end position="151"/>
    </location>
</feature>
<dbReference type="NCBIfam" id="TIGR01213">
    <property type="entry name" value="pseudo_Pus10arc"/>
    <property type="match status" value="1"/>
</dbReference>
<evidence type="ECO:0000256" key="2">
    <source>
        <dbReference type="ARBA" id="ARBA00022694"/>
    </source>
</evidence>
<keyword evidence="3 5" id="KW-0694">RNA-binding</keyword>
<name>E1RIL6_METP4</name>
<evidence type="ECO:0000256" key="1">
    <source>
        <dbReference type="ARBA" id="ARBA00009652"/>
    </source>
</evidence>
<keyword evidence="4 5" id="KW-0413">Isomerase</keyword>
<dbReference type="Proteomes" id="UP000006565">
    <property type="component" value="Chromosome"/>
</dbReference>
<sequence>MSDILEKVGEILEYGPVCDHCLGRFFGKLSHGLGNEERGRSLRIAYSLEKNIPYLQETEKCWICSNIFDTAEEWAKKIADALSGIEFETMLVGCRVPPLAAESEEMVWTDLGLESPEPLKAEFNRETGKIVSCITGKQVDFKRPDVVAVCNIPEGTVEIEINPLYIYGRYCKYERGIPQTRWHCRVCRGKGCERCNFTGKMYADSVEELIGRPAIEVFKSKDAVLHGAGREDIDARMLGTGRPFVIEIVEPTIRSFDPEELEKTINESAGGRVSVTIDHISDRKEVETLKSGKAHKKYSILVEVEGEFSADEVKSALNSLRGAIINQRTPERVSHRRADKVRKRQCIDISCTGVEDGSFRIEVLGDAGLYIKELISGDEGRTSPSLSEIINRPARVKSLDVVMVESVVSETRTGEIIQN</sequence>
<comment type="catalytic activity">
    <reaction evidence="5">
        <text>uridine(55) in tRNA = pseudouridine(55) in tRNA</text>
        <dbReference type="Rhea" id="RHEA:42532"/>
        <dbReference type="Rhea" id="RHEA-COMP:10101"/>
        <dbReference type="Rhea" id="RHEA-COMP:10102"/>
        <dbReference type="ChEBI" id="CHEBI:65314"/>
        <dbReference type="ChEBI" id="CHEBI:65315"/>
        <dbReference type="EC" id="5.4.99.25"/>
    </reaction>
</comment>
<dbReference type="Gene3D" id="3.30.70.3190">
    <property type="match status" value="1"/>
</dbReference>
<dbReference type="PANTHER" id="PTHR21568">
    <property type="entry name" value="TRNA PSEUDOURIDINE SYNTHASE PUS10"/>
    <property type="match status" value="1"/>
</dbReference>
<comment type="catalytic activity">
    <reaction evidence="5">
        <text>uridine(54) in tRNA = pseudouridine(54) in tRNA</text>
        <dbReference type="Rhea" id="RHEA:57876"/>
        <dbReference type="Rhea" id="RHEA-COMP:10193"/>
        <dbReference type="Rhea" id="RHEA-COMP:14141"/>
        <dbReference type="ChEBI" id="CHEBI:65314"/>
        <dbReference type="ChEBI" id="CHEBI:65315"/>
    </reaction>
</comment>
<dbReference type="Gene3D" id="3.30.70.2510">
    <property type="match status" value="1"/>
</dbReference>
<proteinExistence type="inferred from homology"/>
<organism evidence="8 9">
    <name type="scientific">Methanolacinia petrolearia (strain DSM 11571 / OCM 486 / SEBR 4847)</name>
    <name type="common">Methanoplanus petrolearius</name>
    <dbReference type="NCBI Taxonomy" id="679926"/>
    <lineage>
        <taxon>Archaea</taxon>
        <taxon>Methanobacteriati</taxon>
        <taxon>Methanobacteriota</taxon>
        <taxon>Stenosarchaea group</taxon>
        <taxon>Methanomicrobia</taxon>
        <taxon>Methanomicrobiales</taxon>
        <taxon>Methanomicrobiaceae</taxon>
        <taxon>Methanolacinia</taxon>
    </lineage>
</organism>
<gene>
    <name evidence="5" type="primary">pus10</name>
    <name evidence="8" type="ordered locus">Mpet_1856</name>
</gene>
<dbReference type="SUPFAM" id="SSF55120">
    <property type="entry name" value="Pseudouridine synthase"/>
    <property type="match status" value="1"/>
</dbReference>
<dbReference type="InterPro" id="IPR048741">
    <property type="entry name" value="Pus10-like_C"/>
</dbReference>
<dbReference type="InterPro" id="IPR005912">
    <property type="entry name" value="Pus10"/>
</dbReference>
<dbReference type="InterPro" id="IPR020103">
    <property type="entry name" value="PsdUridine_synth_cat_dom_sf"/>
</dbReference>
<dbReference type="GO" id="GO:0160148">
    <property type="term" value="F:tRNA pseudouridine(55) synthase activity"/>
    <property type="evidence" value="ECO:0007669"/>
    <property type="project" value="UniProtKB-EC"/>
</dbReference>
<evidence type="ECO:0000256" key="3">
    <source>
        <dbReference type="ARBA" id="ARBA00022884"/>
    </source>
</evidence>
<dbReference type="AlphaFoldDB" id="E1RIL6"/>
<evidence type="ECO:0000256" key="4">
    <source>
        <dbReference type="ARBA" id="ARBA00023235"/>
    </source>
</evidence>
<dbReference type="STRING" id="679926.Mpet_1856"/>
<dbReference type="GeneID" id="9744333"/>
<evidence type="ECO:0000313" key="8">
    <source>
        <dbReference type="EMBL" id="ADN36608.1"/>
    </source>
</evidence>
<evidence type="ECO:0000313" key="9">
    <source>
        <dbReference type="Proteomes" id="UP000006565"/>
    </source>
</evidence>
<evidence type="ECO:0000259" key="7">
    <source>
        <dbReference type="Pfam" id="PF22023"/>
    </source>
</evidence>
<feature type="binding site" evidence="5">
    <location>
        <position position="370"/>
    </location>
    <ligand>
        <name>substrate</name>
    </ligand>
</feature>
<dbReference type="Pfam" id="PF22023">
    <property type="entry name" value="Pus10_THUMP_arc"/>
    <property type="match status" value="1"/>
</dbReference>
<dbReference type="EMBL" id="CP002117">
    <property type="protein sequence ID" value="ADN36608.1"/>
    <property type="molecule type" value="Genomic_DNA"/>
</dbReference>
<dbReference type="FunFam" id="3.30.70.2510:FF:000001">
    <property type="entry name" value="tRNA pseudouridine synthase Pus10"/>
    <property type="match status" value="1"/>
</dbReference>
<keyword evidence="2 5" id="KW-0819">tRNA processing</keyword>
<dbReference type="PANTHER" id="PTHR21568:SF0">
    <property type="entry name" value="TRNA PSEUDOURIDINE SYNTHASE PUS10"/>
    <property type="match status" value="1"/>
</dbReference>
<dbReference type="OrthoDB" id="10348at2157"/>
<evidence type="ECO:0000259" key="6">
    <source>
        <dbReference type="Pfam" id="PF21238"/>
    </source>
</evidence>
<dbReference type="HOGENOM" id="CLU_028780_2_0_2"/>
<dbReference type="HAMAP" id="MF_01893">
    <property type="entry name" value="Pus10_arch"/>
    <property type="match status" value="1"/>
</dbReference>
<dbReference type="RefSeq" id="WP_013329785.1">
    <property type="nucleotide sequence ID" value="NC_014507.1"/>
</dbReference>